<keyword evidence="3" id="KW-1185">Reference proteome</keyword>
<keyword evidence="1" id="KW-0812">Transmembrane</keyword>
<sequence>MSGTEGAPNSRPPPAGPPQRNGCLTALMVIIGIILLLPGVCLVSLDGRGPLGLIGLVLSVAAAVLLLAAAIRKWGLGPPPS</sequence>
<dbReference type="Proteomes" id="UP001179614">
    <property type="component" value="Chromosome"/>
</dbReference>
<evidence type="ECO:0000256" key="1">
    <source>
        <dbReference type="SAM" id="Phobius"/>
    </source>
</evidence>
<evidence type="ECO:0000313" key="2">
    <source>
        <dbReference type="EMBL" id="WBL79126.1"/>
    </source>
</evidence>
<keyword evidence="1" id="KW-0472">Membrane</keyword>
<protein>
    <submittedName>
        <fullName evidence="2">Uncharacterized protein</fullName>
    </submittedName>
</protein>
<proteinExistence type="predicted"/>
<organism evidence="2 3">
    <name type="scientific">Bradyrhizobium xenonodulans</name>
    <dbReference type="NCBI Taxonomy" id="2736875"/>
    <lineage>
        <taxon>Bacteria</taxon>
        <taxon>Pseudomonadati</taxon>
        <taxon>Pseudomonadota</taxon>
        <taxon>Alphaproteobacteria</taxon>
        <taxon>Hyphomicrobiales</taxon>
        <taxon>Nitrobacteraceae</taxon>
        <taxon>Bradyrhizobium</taxon>
    </lineage>
</organism>
<accession>A0ABY7MMG2</accession>
<evidence type="ECO:0000313" key="3">
    <source>
        <dbReference type="Proteomes" id="UP001179614"/>
    </source>
</evidence>
<dbReference type="EMBL" id="CP089391">
    <property type="protein sequence ID" value="WBL79126.1"/>
    <property type="molecule type" value="Genomic_DNA"/>
</dbReference>
<feature type="transmembrane region" description="Helical" evidence="1">
    <location>
        <begin position="21"/>
        <end position="45"/>
    </location>
</feature>
<gene>
    <name evidence="2" type="ORF">I3J27_01505</name>
</gene>
<feature type="transmembrane region" description="Helical" evidence="1">
    <location>
        <begin position="51"/>
        <end position="71"/>
    </location>
</feature>
<reference evidence="2" key="1">
    <citation type="submission" date="2021-12" db="EMBL/GenBank/DDBJ databases">
        <title>Bradyrhizobium xenonodulans sp. nov.</title>
        <authorList>
            <person name="Claassens R."/>
            <person name="Venter S.N."/>
            <person name="Beukes C.W."/>
            <person name="Stepkowski T."/>
            <person name="Steenkamp E.T."/>
        </authorList>
    </citation>
    <scope>NUCLEOTIDE SEQUENCE</scope>
    <source>
        <strain evidence="2">14AB</strain>
    </source>
</reference>
<keyword evidence="1" id="KW-1133">Transmembrane helix</keyword>
<name>A0ABY7MMG2_9BRAD</name>
<dbReference type="RefSeq" id="WP_270164378.1">
    <property type="nucleotide sequence ID" value="NZ_CP089391.1"/>
</dbReference>